<evidence type="ECO:0000313" key="4">
    <source>
        <dbReference type="Proteomes" id="UP001273505"/>
    </source>
</evidence>
<proteinExistence type="predicted"/>
<feature type="transmembrane region" description="Helical" evidence="1">
    <location>
        <begin position="128"/>
        <end position="148"/>
    </location>
</feature>
<keyword evidence="1" id="KW-0812">Transmembrane</keyword>
<feature type="transmembrane region" description="Helical" evidence="1">
    <location>
        <begin position="20"/>
        <end position="44"/>
    </location>
</feature>
<dbReference type="SMART" id="SM00460">
    <property type="entry name" value="TGc"/>
    <property type="match status" value="1"/>
</dbReference>
<dbReference type="SUPFAM" id="SSF54001">
    <property type="entry name" value="Cysteine proteinases"/>
    <property type="match status" value="1"/>
</dbReference>
<dbReference type="Gene3D" id="3.10.620.30">
    <property type="match status" value="1"/>
</dbReference>
<dbReference type="Pfam" id="PF01841">
    <property type="entry name" value="Transglut_core"/>
    <property type="match status" value="1"/>
</dbReference>
<dbReference type="RefSeq" id="WP_302722618.1">
    <property type="nucleotide sequence ID" value="NZ_JAULRU010000569.1"/>
</dbReference>
<dbReference type="Pfam" id="PF11992">
    <property type="entry name" value="TgpA_N"/>
    <property type="match status" value="1"/>
</dbReference>
<dbReference type="Proteomes" id="UP001273505">
    <property type="component" value="Unassembled WGS sequence"/>
</dbReference>
<feature type="transmembrane region" description="Helical" evidence="1">
    <location>
        <begin position="555"/>
        <end position="576"/>
    </location>
</feature>
<dbReference type="InterPro" id="IPR052901">
    <property type="entry name" value="Bact_TGase-like"/>
</dbReference>
<evidence type="ECO:0000313" key="3">
    <source>
        <dbReference type="EMBL" id="MDX6849694.1"/>
    </source>
</evidence>
<dbReference type="EMBL" id="JAXAFO010000014">
    <property type="protein sequence ID" value="MDX6849694.1"/>
    <property type="molecule type" value="Genomic_DNA"/>
</dbReference>
<dbReference type="PANTHER" id="PTHR42736">
    <property type="entry name" value="PROTEIN-GLUTAMINE GAMMA-GLUTAMYLTRANSFERASE"/>
    <property type="match status" value="1"/>
</dbReference>
<evidence type="ECO:0000259" key="2">
    <source>
        <dbReference type="SMART" id="SM00460"/>
    </source>
</evidence>
<accession>A0ABU4RYF6</accession>
<organism evidence="3 4">
    <name type="scientific">Gilvimarinus gilvus</name>
    <dbReference type="NCBI Taxonomy" id="3058038"/>
    <lineage>
        <taxon>Bacteria</taxon>
        <taxon>Pseudomonadati</taxon>
        <taxon>Pseudomonadota</taxon>
        <taxon>Gammaproteobacteria</taxon>
        <taxon>Cellvibrionales</taxon>
        <taxon>Cellvibrionaceae</taxon>
        <taxon>Gilvimarinus</taxon>
    </lineage>
</organism>
<feature type="transmembrane region" description="Helical" evidence="1">
    <location>
        <begin position="64"/>
        <end position="93"/>
    </location>
</feature>
<evidence type="ECO:0000256" key="1">
    <source>
        <dbReference type="SAM" id="Phobius"/>
    </source>
</evidence>
<keyword evidence="4" id="KW-1185">Reference proteome</keyword>
<feature type="domain" description="Transglutaminase-like" evidence="2">
    <location>
        <begin position="408"/>
        <end position="479"/>
    </location>
</feature>
<sequence length="667" mass="76177">MKVSFSLSVKALRWLLLSQLFIVAPLVLQLPIWLTILAFALIVWRFQLSRGLWYYPGRWLKVLVAVAVTAGLAATFRSFAMDAMVSLLVAGFVLKLTELRTRSDACLLSYLGYFVIGTQLLYTSGIIGAFYALVCVLLVSVTVMVNHAGGGNATVALRSLRTITIMLMQATPFMLVLFFVVPRVGSLWTVPLNNAAGTTGVSSSMSPGDFSSLMESSDVAFRATFEDEIPEPRQLYWRALVLDHFDGRTWTQSNPQDVKARGYVRWRDWQSQIEVSDKRYDYEILLEPTDENWLYALAAPTEFSRDVWMSRGMTLYQKNLVSQRQQYTVSSYPSYTVQAEGISDYLQRSSLQLPRNFNPYTRQLAKSWMAEAGSPEALIQRFLTFIENRFHYTLQPSVLGKHSIDEFLTDTRAGFCEHFAGSFVFFMRAAGIPARVVVGYQGGKVNPVQGYLTVRQLDAHAWAEVWLEAKGWVRVDPTFAVAPERIDRGVEFSLGNAGSQLLGDAWSRRFYVLANLRDRLDAFNYRWHIWVMNYDGEQQKAFMQRIFGDSAPWRIVVWVSGIFALIIAVLMLPGVWRKSRNRQPLIHRLYLRMCRYLSALGYQRHVGEGARDFALRVSRDNHELGALVLEASDLFERHVYQNQPISIPRLRLLVHKIKARRLLSPFR</sequence>
<keyword evidence="1" id="KW-1133">Transmembrane helix</keyword>
<reference evidence="3 4" key="1">
    <citation type="submission" date="2023-11" db="EMBL/GenBank/DDBJ databases">
        <title>Gilvimarinus fulvus sp. nov., isolated from the surface of Kelp.</title>
        <authorList>
            <person name="Sun Y.Y."/>
            <person name="Gong Y."/>
            <person name="Du Z.J."/>
        </authorList>
    </citation>
    <scope>NUCLEOTIDE SEQUENCE [LARGE SCALE GENOMIC DNA]</scope>
    <source>
        <strain evidence="3 4">SDUM040013</strain>
    </source>
</reference>
<dbReference type="PANTHER" id="PTHR42736:SF1">
    <property type="entry name" value="PROTEIN-GLUTAMINE GAMMA-GLUTAMYLTRANSFERASE"/>
    <property type="match status" value="1"/>
</dbReference>
<dbReference type="InterPro" id="IPR002931">
    <property type="entry name" value="Transglutaminase-like"/>
</dbReference>
<dbReference type="InterPro" id="IPR038765">
    <property type="entry name" value="Papain-like_cys_pep_sf"/>
</dbReference>
<dbReference type="InterPro" id="IPR021878">
    <property type="entry name" value="TgpA_N"/>
</dbReference>
<keyword evidence="1" id="KW-0472">Membrane</keyword>
<gene>
    <name evidence="3" type="ORF">SCD92_10000</name>
</gene>
<comment type="caution">
    <text evidence="3">The sequence shown here is derived from an EMBL/GenBank/DDBJ whole genome shotgun (WGS) entry which is preliminary data.</text>
</comment>
<protein>
    <submittedName>
        <fullName evidence="3">DUF3488 and transglutaminase-like domain-containing protein</fullName>
    </submittedName>
</protein>
<feature type="transmembrane region" description="Helical" evidence="1">
    <location>
        <begin position="160"/>
        <end position="181"/>
    </location>
</feature>
<dbReference type="Pfam" id="PF13559">
    <property type="entry name" value="DUF4129"/>
    <property type="match status" value="1"/>
</dbReference>
<dbReference type="InterPro" id="IPR025403">
    <property type="entry name" value="TgpA-like_C"/>
</dbReference>
<name>A0ABU4RYF6_9GAMM</name>